<evidence type="ECO:0000259" key="5">
    <source>
        <dbReference type="PROSITE" id="PS51698"/>
    </source>
</evidence>
<comment type="caution">
    <text evidence="6">The sequence shown here is derived from an EMBL/GenBank/DDBJ whole genome shotgun (WGS) entry which is preliminary data.</text>
</comment>
<dbReference type="PANTHER" id="PTHR23315:SF7">
    <property type="entry name" value="U-BOX DOMAIN-CONTAINING PROTEIN 4"/>
    <property type="match status" value="1"/>
</dbReference>
<evidence type="ECO:0000313" key="7">
    <source>
        <dbReference type="Proteomes" id="UP000708148"/>
    </source>
</evidence>
<dbReference type="InterPro" id="IPR003613">
    <property type="entry name" value="Ubox_domain"/>
</dbReference>
<feature type="region of interest" description="Disordered" evidence="4">
    <location>
        <begin position="71"/>
        <end position="132"/>
    </location>
</feature>
<dbReference type="InterPro" id="IPR045210">
    <property type="entry name" value="RING-Ubox_PUB"/>
</dbReference>
<dbReference type="Gene3D" id="1.25.10.10">
    <property type="entry name" value="Leucine-rich Repeat Variant"/>
    <property type="match status" value="1"/>
</dbReference>
<feature type="region of interest" description="Disordered" evidence="4">
    <location>
        <begin position="205"/>
        <end position="226"/>
    </location>
</feature>
<dbReference type="EMBL" id="CAJHUC010000902">
    <property type="protein sequence ID" value="CAD7698881.1"/>
    <property type="molecule type" value="Genomic_DNA"/>
</dbReference>
<sequence>DCPLTLYIHAAGPRLSRPTAVCRPGPFCGFLFFFPFWQRGDLLGRLRARVEDPGGAASGFGDWQIEIPIDRQRREEEVRMNGGAPEGEKQMAGIATDVAGPGHDRQEAEEEGQEDGTSESGGQDEGSPPDIFVCPISREIMRDPVVLVETGQVYDRHSIAEWFRMNHSTCPLTGTVLTSQRLTPLYTIRAAIHDWASAQGISLEREAPPTGRPASPGGGCLPDDAATPAQSLDQYGPLDDACHCLPIVSAQSVSAYDVSGLFRLVQEQRMPQSYAALVLLREMTRHIDTMRLKKVRKEIQVDVLRVLLRHTQLQVPAARLLVQMKGTLRMQELLPLLKMNDMDLRREVLTRVFEHGFRYRGKMLEVADAAELAGAQEIVNVVRTFVEDGEGINMSMQAQAGAALVLACLAYRERLRPLLADRAVPALVHCLQHSSDPGMRYPIAKAVQYLCENNDGRSAAQTAGAVPEFVKMLPPVNPEVDYSDFVFDDFFAFVTVPDTALKALYHLAQNPAARREMVEADVVSAVREMISMTQLSDDTKTKYARKLVELLTTSPEYRLRRLMTLPAEAYRSLRQQPNPPRTVA</sequence>
<evidence type="ECO:0000256" key="1">
    <source>
        <dbReference type="ARBA" id="ARBA00000900"/>
    </source>
</evidence>
<organism evidence="6 7">
    <name type="scientific">Ostreobium quekettii</name>
    <dbReference type="NCBI Taxonomy" id="121088"/>
    <lineage>
        <taxon>Eukaryota</taxon>
        <taxon>Viridiplantae</taxon>
        <taxon>Chlorophyta</taxon>
        <taxon>core chlorophytes</taxon>
        <taxon>Ulvophyceae</taxon>
        <taxon>TCBD clade</taxon>
        <taxon>Bryopsidales</taxon>
        <taxon>Ostreobineae</taxon>
        <taxon>Ostreobiaceae</taxon>
        <taxon>Ostreobium</taxon>
    </lineage>
</organism>
<dbReference type="InterPro" id="IPR011989">
    <property type="entry name" value="ARM-like"/>
</dbReference>
<dbReference type="Proteomes" id="UP000708148">
    <property type="component" value="Unassembled WGS sequence"/>
</dbReference>
<dbReference type="InterPro" id="IPR013083">
    <property type="entry name" value="Znf_RING/FYVE/PHD"/>
</dbReference>
<dbReference type="PANTHER" id="PTHR23315">
    <property type="entry name" value="U BOX DOMAIN-CONTAINING"/>
    <property type="match status" value="1"/>
</dbReference>
<dbReference type="GO" id="GO:0061630">
    <property type="term" value="F:ubiquitin protein ligase activity"/>
    <property type="evidence" value="ECO:0007669"/>
    <property type="project" value="UniProtKB-EC"/>
</dbReference>
<dbReference type="InterPro" id="IPR016024">
    <property type="entry name" value="ARM-type_fold"/>
</dbReference>
<dbReference type="SMART" id="SM00504">
    <property type="entry name" value="Ubox"/>
    <property type="match status" value="1"/>
</dbReference>
<keyword evidence="3" id="KW-0833">Ubl conjugation pathway</keyword>
<reference evidence="6" key="1">
    <citation type="submission" date="2020-12" db="EMBL/GenBank/DDBJ databases">
        <authorList>
            <person name="Iha C."/>
        </authorList>
    </citation>
    <scope>NUCLEOTIDE SEQUENCE</scope>
</reference>
<dbReference type="EC" id="2.3.2.27" evidence="2"/>
<evidence type="ECO:0000256" key="4">
    <source>
        <dbReference type="SAM" id="MobiDB-lite"/>
    </source>
</evidence>
<protein>
    <recommendedName>
        <fullName evidence="2">RING-type E3 ubiquitin transferase</fullName>
        <ecNumber evidence="2">2.3.2.27</ecNumber>
    </recommendedName>
</protein>
<feature type="domain" description="U-box" evidence="5">
    <location>
        <begin position="127"/>
        <end position="202"/>
    </location>
</feature>
<accession>A0A8S1IVB7</accession>
<dbReference type="Pfam" id="PF04564">
    <property type="entry name" value="U-box"/>
    <property type="match status" value="1"/>
</dbReference>
<dbReference type="SUPFAM" id="SSF57850">
    <property type="entry name" value="RING/U-box"/>
    <property type="match status" value="1"/>
</dbReference>
<gene>
    <name evidence="6" type="ORF">OSTQU699_LOCUS4240</name>
</gene>
<dbReference type="SUPFAM" id="SSF48371">
    <property type="entry name" value="ARM repeat"/>
    <property type="match status" value="1"/>
</dbReference>
<dbReference type="AlphaFoldDB" id="A0A8S1IVB7"/>
<dbReference type="GO" id="GO:0016567">
    <property type="term" value="P:protein ubiquitination"/>
    <property type="evidence" value="ECO:0007669"/>
    <property type="project" value="InterPro"/>
</dbReference>
<dbReference type="Gene3D" id="3.30.40.10">
    <property type="entry name" value="Zinc/RING finger domain, C3HC4 (zinc finger)"/>
    <property type="match status" value="1"/>
</dbReference>
<evidence type="ECO:0000313" key="6">
    <source>
        <dbReference type="EMBL" id="CAD7698881.1"/>
    </source>
</evidence>
<dbReference type="PROSITE" id="PS51698">
    <property type="entry name" value="U_BOX"/>
    <property type="match status" value="1"/>
</dbReference>
<dbReference type="CDD" id="cd16664">
    <property type="entry name" value="RING-Ubox_PUB"/>
    <property type="match status" value="1"/>
</dbReference>
<comment type="catalytic activity">
    <reaction evidence="1">
        <text>S-ubiquitinyl-[E2 ubiquitin-conjugating enzyme]-L-cysteine + [acceptor protein]-L-lysine = [E2 ubiquitin-conjugating enzyme]-L-cysteine + N(6)-ubiquitinyl-[acceptor protein]-L-lysine.</text>
        <dbReference type="EC" id="2.3.2.27"/>
    </reaction>
</comment>
<evidence type="ECO:0000256" key="2">
    <source>
        <dbReference type="ARBA" id="ARBA00012483"/>
    </source>
</evidence>
<name>A0A8S1IVB7_9CHLO</name>
<evidence type="ECO:0000256" key="3">
    <source>
        <dbReference type="ARBA" id="ARBA00022786"/>
    </source>
</evidence>
<dbReference type="OrthoDB" id="7537227at2759"/>
<keyword evidence="7" id="KW-1185">Reference proteome</keyword>
<proteinExistence type="predicted"/>
<feature type="compositionally biased region" description="Acidic residues" evidence="4">
    <location>
        <begin position="107"/>
        <end position="117"/>
    </location>
</feature>
<feature type="non-terminal residue" evidence="6">
    <location>
        <position position="1"/>
    </location>
</feature>